<reference evidence="3 4" key="1">
    <citation type="submission" date="2015-07" db="EMBL/GenBank/DDBJ databases">
        <title>The genome of Pseudoloma neurophilia, a relevant intracellular parasite of the zebrafish.</title>
        <authorList>
            <person name="Ndikumana S."/>
            <person name="Pelin A."/>
            <person name="Sanders J."/>
            <person name="Corradi N."/>
        </authorList>
    </citation>
    <scope>NUCLEOTIDE SEQUENCE [LARGE SCALE GENOMIC DNA]</scope>
    <source>
        <strain evidence="3 4">MK1</strain>
    </source>
</reference>
<evidence type="ECO:0000313" key="3">
    <source>
        <dbReference type="EMBL" id="KRH94767.1"/>
    </source>
</evidence>
<feature type="compositionally biased region" description="Polar residues" evidence="1">
    <location>
        <begin position="47"/>
        <end position="72"/>
    </location>
</feature>
<comment type="caution">
    <text evidence="3">The sequence shown here is derived from an EMBL/GenBank/DDBJ whole genome shotgun (WGS) entry which is preliminary data.</text>
</comment>
<evidence type="ECO:0000256" key="2">
    <source>
        <dbReference type="SAM" id="Phobius"/>
    </source>
</evidence>
<accession>A0A0R0M5T1</accession>
<evidence type="ECO:0000256" key="1">
    <source>
        <dbReference type="SAM" id="MobiDB-lite"/>
    </source>
</evidence>
<feature type="region of interest" description="Disordered" evidence="1">
    <location>
        <begin position="34"/>
        <end position="115"/>
    </location>
</feature>
<gene>
    <name evidence="3" type="ORF">M153_1510008137</name>
</gene>
<dbReference type="Proteomes" id="UP000051530">
    <property type="component" value="Unassembled WGS sequence"/>
</dbReference>
<sequence>MEKKKLIIILGVLAAVVIVFGGVGLFFWFKSGDKESKTETKKTTPTAAQSQKEGNSKNNTTPVDETNKTLVTNSQDDQDNSADSQDNQKETHKELNKDQPNKDKPNANNVQRDPKLQLFENTNVKSCMVPIFNVLFRLDNSFIKFIETFKEKEDSYVKKILLKLKEKVNDQKYPISLNTERIALVENLGPLIMGDTLQLNNKPEKFLLAFLTLMMKSDFDQAKKYFLIELKDETQENKLFFKPVDSKITLSLFKYEALKIVGDQLSLIPDIENSPKLMFVSLPNGEIFRQNINAHLKIKRSNSDVYYYLKGIIYVDAQCYYSFFIENSIVNNQESEIIQSILANVANDADLLVYELQDEEEE</sequence>
<organism evidence="3 4">
    <name type="scientific">Pseudoloma neurophilia</name>
    <dbReference type="NCBI Taxonomy" id="146866"/>
    <lineage>
        <taxon>Eukaryota</taxon>
        <taxon>Fungi</taxon>
        <taxon>Fungi incertae sedis</taxon>
        <taxon>Microsporidia</taxon>
        <taxon>Pseudoloma</taxon>
    </lineage>
</organism>
<protein>
    <submittedName>
        <fullName evidence="3">Uncharacterized protein</fullName>
    </submittedName>
</protein>
<dbReference type="VEuPathDB" id="MicrosporidiaDB:M153_1510008137"/>
<feature type="transmembrane region" description="Helical" evidence="2">
    <location>
        <begin position="7"/>
        <end position="29"/>
    </location>
</feature>
<name>A0A0R0M5T1_9MICR</name>
<dbReference type="EMBL" id="LGUB01000033">
    <property type="protein sequence ID" value="KRH94767.1"/>
    <property type="molecule type" value="Genomic_DNA"/>
</dbReference>
<feature type="compositionally biased region" description="Basic and acidic residues" evidence="1">
    <location>
        <begin position="86"/>
        <end position="105"/>
    </location>
</feature>
<evidence type="ECO:0000313" key="4">
    <source>
        <dbReference type="Proteomes" id="UP000051530"/>
    </source>
</evidence>
<keyword evidence="2" id="KW-0472">Membrane</keyword>
<keyword evidence="2" id="KW-0812">Transmembrane</keyword>
<keyword evidence="4" id="KW-1185">Reference proteome</keyword>
<keyword evidence="2" id="KW-1133">Transmembrane helix</keyword>
<dbReference type="AlphaFoldDB" id="A0A0R0M5T1"/>
<proteinExistence type="predicted"/>